<proteinExistence type="predicted"/>
<dbReference type="AlphaFoldDB" id="A0A5E5A5A2"/>
<name>A0A5E5A5A2_9BURK</name>
<gene>
    <name evidence="1" type="ORF">PCA31118_03046</name>
</gene>
<accession>A0A5E5A5A2</accession>
<evidence type="ECO:0000313" key="1">
    <source>
        <dbReference type="EMBL" id="VVE68809.1"/>
    </source>
</evidence>
<dbReference type="EMBL" id="CABPSQ010000004">
    <property type="protein sequence ID" value="VVE68809.1"/>
    <property type="molecule type" value="Genomic_DNA"/>
</dbReference>
<dbReference type="RefSeq" id="WP_174990482.1">
    <property type="nucleotide sequence ID" value="NZ_CABPSQ010000004.1"/>
</dbReference>
<evidence type="ECO:0000313" key="2">
    <source>
        <dbReference type="Proteomes" id="UP000414136"/>
    </source>
</evidence>
<sequence length="48" mass="5461">MVTNKYVKLDGLITGAVRNRPSTFSQLLTGEVRDECNRLNNEHTGPEW</sequence>
<organism evidence="1 2">
    <name type="scientific">Pandoraea captiosa</name>
    <dbReference type="NCBI Taxonomy" id="2508302"/>
    <lineage>
        <taxon>Bacteria</taxon>
        <taxon>Pseudomonadati</taxon>
        <taxon>Pseudomonadota</taxon>
        <taxon>Betaproteobacteria</taxon>
        <taxon>Burkholderiales</taxon>
        <taxon>Burkholderiaceae</taxon>
        <taxon>Pandoraea</taxon>
    </lineage>
</organism>
<protein>
    <submittedName>
        <fullName evidence="1">Uncharacterized protein</fullName>
    </submittedName>
</protein>
<dbReference type="Proteomes" id="UP000414136">
    <property type="component" value="Unassembled WGS sequence"/>
</dbReference>
<keyword evidence="2" id="KW-1185">Reference proteome</keyword>
<reference evidence="1 2" key="1">
    <citation type="submission" date="2019-08" db="EMBL/GenBank/DDBJ databases">
        <authorList>
            <person name="Peeters C."/>
        </authorList>
    </citation>
    <scope>NUCLEOTIDE SEQUENCE [LARGE SCALE GENOMIC DNA]</scope>
    <source>
        <strain evidence="1 2">LMG 31118</strain>
    </source>
</reference>